<evidence type="ECO:0000313" key="2">
    <source>
        <dbReference type="EMBL" id="KAG6596419.1"/>
    </source>
</evidence>
<dbReference type="EMBL" id="JAGKQH010000006">
    <property type="protein sequence ID" value="KAG6596419.1"/>
    <property type="molecule type" value="Genomic_DNA"/>
</dbReference>
<evidence type="ECO:0000313" key="3">
    <source>
        <dbReference type="Proteomes" id="UP000685013"/>
    </source>
</evidence>
<gene>
    <name evidence="2" type="ORF">SDJN03_09599</name>
</gene>
<comment type="caution">
    <text evidence="2">The sequence shown here is derived from an EMBL/GenBank/DDBJ whole genome shotgun (WGS) entry which is preliminary data.</text>
</comment>
<evidence type="ECO:0000256" key="1">
    <source>
        <dbReference type="SAM" id="MobiDB-lite"/>
    </source>
</evidence>
<name>A0AAV6NEY1_9ROSI</name>
<dbReference type="AlphaFoldDB" id="A0AAV6NEY1"/>
<accession>A0AAV6NEY1</accession>
<sequence>MSQRSGRHQRRPSQGVFMTADYLSEPPPPTGPPLPVESVDPQSSFLSRPPPQSRYADPPAARPPAPAVSNEAPNPAS</sequence>
<feature type="non-terminal residue" evidence="2">
    <location>
        <position position="1"/>
    </location>
</feature>
<keyword evidence="3" id="KW-1185">Reference proteome</keyword>
<proteinExistence type="predicted"/>
<dbReference type="Proteomes" id="UP000685013">
    <property type="component" value="Chromosome 6"/>
</dbReference>
<feature type="region of interest" description="Disordered" evidence="1">
    <location>
        <begin position="1"/>
        <end position="77"/>
    </location>
</feature>
<reference evidence="2 3" key="1">
    <citation type="journal article" date="2021" name="Hortic Res">
        <title>The domestication of Cucurbita argyrosperma as revealed by the genome of its wild relative.</title>
        <authorList>
            <person name="Barrera-Redondo J."/>
            <person name="Sanchez-de la Vega G."/>
            <person name="Aguirre-Liguori J.A."/>
            <person name="Castellanos-Morales G."/>
            <person name="Gutierrez-Guerrero Y.T."/>
            <person name="Aguirre-Dugua X."/>
            <person name="Aguirre-Planter E."/>
            <person name="Tenaillon M.I."/>
            <person name="Lira-Saade R."/>
            <person name="Eguiarte L.E."/>
        </authorList>
    </citation>
    <scope>NUCLEOTIDE SEQUENCE [LARGE SCALE GENOMIC DNA]</scope>
    <source>
        <strain evidence="2">JBR-2021</strain>
    </source>
</reference>
<feature type="compositionally biased region" description="Basic residues" evidence="1">
    <location>
        <begin position="1"/>
        <end position="11"/>
    </location>
</feature>
<protein>
    <submittedName>
        <fullName evidence="2">Uncharacterized protein</fullName>
    </submittedName>
</protein>
<feature type="compositionally biased region" description="Pro residues" evidence="1">
    <location>
        <begin position="25"/>
        <end position="35"/>
    </location>
</feature>
<organism evidence="2 3">
    <name type="scientific">Cucurbita argyrosperma subsp. sororia</name>
    <dbReference type="NCBI Taxonomy" id="37648"/>
    <lineage>
        <taxon>Eukaryota</taxon>
        <taxon>Viridiplantae</taxon>
        <taxon>Streptophyta</taxon>
        <taxon>Embryophyta</taxon>
        <taxon>Tracheophyta</taxon>
        <taxon>Spermatophyta</taxon>
        <taxon>Magnoliopsida</taxon>
        <taxon>eudicotyledons</taxon>
        <taxon>Gunneridae</taxon>
        <taxon>Pentapetalae</taxon>
        <taxon>rosids</taxon>
        <taxon>fabids</taxon>
        <taxon>Cucurbitales</taxon>
        <taxon>Cucurbitaceae</taxon>
        <taxon>Cucurbiteae</taxon>
        <taxon>Cucurbita</taxon>
    </lineage>
</organism>